<accession>A0ACC1TT13</accession>
<dbReference type="Proteomes" id="UP001163835">
    <property type="component" value="Unassembled WGS sequence"/>
</dbReference>
<protein>
    <submittedName>
        <fullName evidence="1">Uncharacterized protein</fullName>
    </submittedName>
</protein>
<feature type="non-terminal residue" evidence="1">
    <location>
        <position position="1"/>
    </location>
</feature>
<evidence type="ECO:0000313" key="1">
    <source>
        <dbReference type="EMBL" id="KAJ3807773.1"/>
    </source>
</evidence>
<comment type="caution">
    <text evidence="1">The sequence shown here is derived from an EMBL/GenBank/DDBJ whole genome shotgun (WGS) entry which is preliminary data.</text>
</comment>
<keyword evidence="2" id="KW-1185">Reference proteome</keyword>
<evidence type="ECO:0000313" key="2">
    <source>
        <dbReference type="Proteomes" id="UP001163835"/>
    </source>
</evidence>
<organism evidence="1 2">
    <name type="scientific">Lentinula aff. lateritia</name>
    <dbReference type="NCBI Taxonomy" id="2804960"/>
    <lineage>
        <taxon>Eukaryota</taxon>
        <taxon>Fungi</taxon>
        <taxon>Dikarya</taxon>
        <taxon>Basidiomycota</taxon>
        <taxon>Agaricomycotina</taxon>
        <taxon>Agaricomycetes</taxon>
        <taxon>Agaricomycetidae</taxon>
        <taxon>Agaricales</taxon>
        <taxon>Marasmiineae</taxon>
        <taxon>Omphalotaceae</taxon>
        <taxon>Lentinula</taxon>
    </lineage>
</organism>
<sequence length="417" mass="47544">IQCASYALELLLNGGLRSHMIAVLVSRNSLELLYYDRSLVLKSQPLDFTEDTTSFLAILFGSGDLTPTQWGDPASALLKAPTVAPFSDDYNAMYFGYLLTLSEGWQLQLTNVIFRAHGIIGCVVMKWSWVATTRKEEIYIVKKAVEHADANRPSMRHHLPNIYHYPQQTPQCQEFLLANFKDAYEEHILRIVAQEELHPITDLTDSTELAGAFKQIFECYRWLYEGPKIMHCDVSISNLMFQRIDGKLYGVLNDFDLAAFHDGSMPSTSKQRTGTKRFMARDLLEHPPQRHFYRHNLESFLYVLAFLTCDTSAPGSTLGTWIDLRMVALQDAKSNVLTLKRFPPQKPAFEGFDFWITLLGQLFTDGISKRKRHEDDEFFEHRKGALLLLDFDHETLGGCVTFTTFAAALEKPLLQPA</sequence>
<dbReference type="EMBL" id="MU795276">
    <property type="protein sequence ID" value="KAJ3807773.1"/>
    <property type="molecule type" value="Genomic_DNA"/>
</dbReference>
<gene>
    <name evidence="1" type="ORF">F5876DRAFT_47412</name>
</gene>
<name>A0ACC1TT13_9AGAR</name>
<proteinExistence type="predicted"/>
<reference evidence="1" key="1">
    <citation type="submission" date="2022-09" db="EMBL/GenBank/DDBJ databases">
        <title>A Global Phylogenomic Analysis of the Shiitake Genus Lentinula.</title>
        <authorList>
            <consortium name="DOE Joint Genome Institute"/>
            <person name="Sierra-Patev S."/>
            <person name="Min B."/>
            <person name="Naranjo-Ortiz M."/>
            <person name="Looney B."/>
            <person name="Konkel Z."/>
            <person name="Slot J.C."/>
            <person name="Sakamoto Y."/>
            <person name="Steenwyk J.L."/>
            <person name="Rokas A."/>
            <person name="Carro J."/>
            <person name="Camarero S."/>
            <person name="Ferreira P."/>
            <person name="Molpeceres G."/>
            <person name="Ruiz-Duenas F.J."/>
            <person name="Serrano A."/>
            <person name="Henrissat B."/>
            <person name="Drula E."/>
            <person name="Hughes K.W."/>
            <person name="Mata J.L."/>
            <person name="Ishikawa N.K."/>
            <person name="Vargas-Isla R."/>
            <person name="Ushijima S."/>
            <person name="Smith C.A."/>
            <person name="Ahrendt S."/>
            <person name="Andreopoulos W."/>
            <person name="He G."/>
            <person name="Labutti K."/>
            <person name="Lipzen A."/>
            <person name="Ng V."/>
            <person name="Riley R."/>
            <person name="Sandor L."/>
            <person name="Barry K."/>
            <person name="Martinez A.T."/>
            <person name="Xiao Y."/>
            <person name="Gibbons J.G."/>
            <person name="Terashima K."/>
            <person name="Grigoriev I.V."/>
            <person name="Hibbett D.S."/>
        </authorList>
    </citation>
    <scope>NUCLEOTIDE SEQUENCE</scope>
    <source>
        <strain evidence="1">TMI1499</strain>
    </source>
</reference>